<comment type="similarity">
    <text evidence="2">Belongs to the serine/threonine dehydratase family.</text>
</comment>
<dbReference type="VEuPathDB" id="FungiDB:SCHCODRAFT_02606680"/>
<evidence type="ECO:0000256" key="4">
    <source>
        <dbReference type="ARBA" id="ARBA00022898"/>
    </source>
</evidence>
<dbReference type="InterPro" id="IPR050147">
    <property type="entry name" value="Ser/Thr_Dehydratase"/>
</dbReference>
<dbReference type="GO" id="GO:0006567">
    <property type="term" value="P:L-threonine catabolic process"/>
    <property type="evidence" value="ECO:0007669"/>
    <property type="project" value="TreeGrafter"/>
</dbReference>
<dbReference type="GO" id="GO:0004794">
    <property type="term" value="F:threonine deaminase activity"/>
    <property type="evidence" value="ECO:0007669"/>
    <property type="project" value="TreeGrafter"/>
</dbReference>
<dbReference type="Pfam" id="PF00291">
    <property type="entry name" value="PALP"/>
    <property type="match status" value="1"/>
</dbReference>
<protein>
    <recommendedName>
        <fullName evidence="3">L-serine ammonia-lyase</fullName>
        <ecNumber evidence="3">4.3.1.17</ecNumber>
    </recommendedName>
</protein>
<dbReference type="SUPFAM" id="SSF53686">
    <property type="entry name" value="Tryptophan synthase beta subunit-like PLP-dependent enzymes"/>
    <property type="match status" value="1"/>
</dbReference>
<feature type="domain" description="Tryptophan synthase beta chain-like PALP" evidence="7">
    <location>
        <begin position="11"/>
        <end position="338"/>
    </location>
</feature>
<dbReference type="eggNOG" id="KOG1250">
    <property type="taxonomic scope" value="Eukaryota"/>
</dbReference>
<dbReference type="EC" id="4.3.1.17" evidence="3"/>
<name>D8PWD9_SCHCM</name>
<evidence type="ECO:0000256" key="1">
    <source>
        <dbReference type="ARBA" id="ARBA00001933"/>
    </source>
</evidence>
<dbReference type="InterPro" id="IPR036052">
    <property type="entry name" value="TrpB-like_PALP_sf"/>
</dbReference>
<evidence type="ECO:0000256" key="2">
    <source>
        <dbReference type="ARBA" id="ARBA00010869"/>
    </source>
</evidence>
<dbReference type="PANTHER" id="PTHR48078">
    <property type="entry name" value="THREONINE DEHYDRATASE, MITOCHONDRIAL-RELATED"/>
    <property type="match status" value="1"/>
</dbReference>
<accession>D8PWD9</accession>
<keyword evidence="4" id="KW-0663">Pyridoxal phosphate</keyword>
<dbReference type="InParanoid" id="D8PWD9"/>
<reference evidence="8 9" key="1">
    <citation type="journal article" date="2010" name="Nat. Biotechnol.">
        <title>Genome sequence of the model mushroom Schizophyllum commune.</title>
        <authorList>
            <person name="Ohm R.A."/>
            <person name="de Jong J.F."/>
            <person name="Lugones L.G."/>
            <person name="Aerts A."/>
            <person name="Kothe E."/>
            <person name="Stajich J.E."/>
            <person name="de Vries R.P."/>
            <person name="Record E."/>
            <person name="Levasseur A."/>
            <person name="Baker S.E."/>
            <person name="Bartholomew K.A."/>
            <person name="Coutinho P.M."/>
            <person name="Erdmann S."/>
            <person name="Fowler T.J."/>
            <person name="Gathman A.C."/>
            <person name="Lombard V."/>
            <person name="Henrissat B."/>
            <person name="Knabe N."/>
            <person name="Kuees U."/>
            <person name="Lilly W.W."/>
            <person name="Lindquist E."/>
            <person name="Lucas S."/>
            <person name="Magnuson J.K."/>
            <person name="Piumi F."/>
            <person name="Raudaskoski M."/>
            <person name="Salamov A."/>
            <person name="Schmutz J."/>
            <person name="Schwarze F.W.M.R."/>
            <person name="vanKuyk P.A."/>
            <person name="Horton J.S."/>
            <person name="Grigoriev I.V."/>
            <person name="Woesten H.A.B."/>
        </authorList>
    </citation>
    <scope>NUCLEOTIDE SEQUENCE [LARGE SCALE GENOMIC DNA]</scope>
    <source>
        <strain evidence="9">H4-8 / FGSC 9210</strain>
    </source>
</reference>
<dbReference type="GeneID" id="9595699"/>
<organism evidence="9">
    <name type="scientific">Schizophyllum commune (strain H4-8 / FGSC 9210)</name>
    <name type="common">Split gill fungus</name>
    <dbReference type="NCBI Taxonomy" id="578458"/>
    <lineage>
        <taxon>Eukaryota</taxon>
        <taxon>Fungi</taxon>
        <taxon>Dikarya</taxon>
        <taxon>Basidiomycota</taxon>
        <taxon>Agaricomycotina</taxon>
        <taxon>Agaricomycetes</taxon>
        <taxon>Agaricomycetidae</taxon>
        <taxon>Agaricales</taxon>
        <taxon>Schizophyllaceae</taxon>
        <taxon>Schizophyllum</taxon>
    </lineage>
</organism>
<dbReference type="HOGENOM" id="CLU_021152_3_0_1"/>
<dbReference type="OrthoDB" id="7773036at2759"/>
<evidence type="ECO:0000313" key="9">
    <source>
        <dbReference type="Proteomes" id="UP000007431"/>
    </source>
</evidence>
<proteinExistence type="inferred from homology"/>
<sequence>MASAEQENIWSETPTIYSSYISRTLGCKAYLKLEYLQPSHSFKYRGISHFVKWAKQKHGPNTHAIIASGGNAGLAAACAANILGVKCTVYLPEGAAQNTVDLLEAQNAKVVIAGRFYAEAFKAAQEAAASEEHAIAVPAYDHDILWEGHASIVGELAAQLKTKPDAIFCSVGGGSMLGGILVGCKKNGWDDVCVRTMETNGSDCFHYSVALNRTSATDEPLHLPDNVTVVQDEGTGLKLAHFHSFSSRASGSLGASQPAAQVVKMALEHAGGVRTSSVPDALAVQACVRFADEHKVLVELACGATLTAAYKPELFNELVPPRPGQNAADRTVVFIVCGGFKVSLAEMEEYRKEVAADLAEGGSWDVLNDQGRVIRVEK</sequence>
<dbReference type="KEGG" id="scm:SCHCO_02606680"/>
<evidence type="ECO:0000259" key="7">
    <source>
        <dbReference type="Pfam" id="PF00291"/>
    </source>
</evidence>
<gene>
    <name evidence="8" type="ORF">SCHCODRAFT_14263</name>
</gene>
<dbReference type="GO" id="GO:0006565">
    <property type="term" value="P:L-serine catabolic process"/>
    <property type="evidence" value="ECO:0007669"/>
    <property type="project" value="TreeGrafter"/>
</dbReference>
<evidence type="ECO:0000256" key="3">
    <source>
        <dbReference type="ARBA" id="ARBA00012093"/>
    </source>
</evidence>
<keyword evidence="5" id="KW-0456">Lyase</keyword>
<evidence type="ECO:0000256" key="5">
    <source>
        <dbReference type="ARBA" id="ARBA00023239"/>
    </source>
</evidence>
<dbReference type="OMA" id="RVHFYAS"/>
<keyword evidence="9" id="KW-1185">Reference proteome</keyword>
<comment type="cofactor">
    <cofactor evidence="1">
        <name>pyridoxal 5'-phosphate</name>
        <dbReference type="ChEBI" id="CHEBI:597326"/>
    </cofactor>
</comment>
<dbReference type="AlphaFoldDB" id="D8PWD9"/>
<dbReference type="STRING" id="578458.D8PWD9"/>
<dbReference type="EMBL" id="GL377303">
    <property type="protein sequence ID" value="EFJ01021.1"/>
    <property type="molecule type" value="Genomic_DNA"/>
</dbReference>
<dbReference type="PANTHER" id="PTHR48078:SF2">
    <property type="entry name" value="CATABOLIC L-SERINE_THREONINE DEHYDRATASE"/>
    <property type="match status" value="1"/>
</dbReference>
<comment type="catalytic activity">
    <reaction evidence="6">
        <text>L-serine = pyruvate + NH4(+)</text>
        <dbReference type="Rhea" id="RHEA:19169"/>
        <dbReference type="ChEBI" id="CHEBI:15361"/>
        <dbReference type="ChEBI" id="CHEBI:28938"/>
        <dbReference type="ChEBI" id="CHEBI:33384"/>
        <dbReference type="EC" id="4.3.1.17"/>
    </reaction>
</comment>
<evidence type="ECO:0000313" key="8">
    <source>
        <dbReference type="EMBL" id="EFJ01021.1"/>
    </source>
</evidence>
<dbReference type="Proteomes" id="UP000007431">
    <property type="component" value="Unassembled WGS sequence"/>
</dbReference>
<dbReference type="GO" id="GO:0003941">
    <property type="term" value="F:L-serine ammonia-lyase activity"/>
    <property type="evidence" value="ECO:0007669"/>
    <property type="project" value="UniProtKB-EC"/>
</dbReference>
<dbReference type="Gene3D" id="3.40.50.1100">
    <property type="match status" value="2"/>
</dbReference>
<dbReference type="InterPro" id="IPR001926">
    <property type="entry name" value="TrpB-like_PALP"/>
</dbReference>
<evidence type="ECO:0000256" key="6">
    <source>
        <dbReference type="ARBA" id="ARBA00049406"/>
    </source>
</evidence>
<dbReference type="RefSeq" id="XP_003035923.1">
    <property type="nucleotide sequence ID" value="XM_003035877.1"/>
</dbReference>
<dbReference type="GO" id="GO:0009097">
    <property type="term" value="P:isoleucine biosynthetic process"/>
    <property type="evidence" value="ECO:0007669"/>
    <property type="project" value="TreeGrafter"/>
</dbReference>